<comment type="similarity">
    <text evidence="5">Belongs to the SAT4 family.</text>
</comment>
<evidence type="ECO:0000256" key="2">
    <source>
        <dbReference type="ARBA" id="ARBA00022692"/>
    </source>
</evidence>
<dbReference type="GO" id="GO:0016020">
    <property type="term" value="C:membrane"/>
    <property type="evidence" value="ECO:0007669"/>
    <property type="project" value="UniProtKB-SubCell"/>
</dbReference>
<dbReference type="PANTHER" id="PTHR33048:SF2">
    <property type="entry name" value="SRPK"/>
    <property type="match status" value="1"/>
</dbReference>
<dbReference type="Proteomes" id="UP001230504">
    <property type="component" value="Unassembled WGS sequence"/>
</dbReference>
<keyword evidence="4 7" id="KW-0472">Membrane</keyword>
<dbReference type="PANTHER" id="PTHR33048">
    <property type="entry name" value="PTH11-LIKE INTEGRAL MEMBRANE PROTEIN (AFU_ORTHOLOGUE AFUA_5G11245)"/>
    <property type="match status" value="1"/>
</dbReference>
<keyword evidence="10" id="KW-1185">Reference proteome</keyword>
<feature type="domain" description="Rhodopsin" evidence="8">
    <location>
        <begin position="9"/>
        <end position="222"/>
    </location>
</feature>
<feature type="region of interest" description="Disordered" evidence="6">
    <location>
        <begin position="232"/>
        <end position="256"/>
    </location>
</feature>
<dbReference type="GeneID" id="85449077"/>
<dbReference type="RefSeq" id="XP_060409525.1">
    <property type="nucleotide sequence ID" value="XM_060564837.1"/>
</dbReference>
<feature type="transmembrane region" description="Helical" evidence="7">
    <location>
        <begin position="48"/>
        <end position="70"/>
    </location>
</feature>
<protein>
    <recommendedName>
        <fullName evidence="8">Rhodopsin domain-containing protein</fullName>
    </recommendedName>
</protein>
<proteinExistence type="inferred from homology"/>
<feature type="transmembrane region" description="Helical" evidence="7">
    <location>
        <begin position="205"/>
        <end position="221"/>
    </location>
</feature>
<feature type="transmembrane region" description="Helical" evidence="7">
    <location>
        <begin position="128"/>
        <end position="151"/>
    </location>
</feature>
<dbReference type="EMBL" id="JAHLJV010000083">
    <property type="protein sequence ID" value="KAK1573961.1"/>
    <property type="molecule type" value="Genomic_DNA"/>
</dbReference>
<evidence type="ECO:0000256" key="1">
    <source>
        <dbReference type="ARBA" id="ARBA00004141"/>
    </source>
</evidence>
<evidence type="ECO:0000256" key="4">
    <source>
        <dbReference type="ARBA" id="ARBA00023136"/>
    </source>
</evidence>
<feature type="transmembrane region" description="Helical" evidence="7">
    <location>
        <begin position="82"/>
        <end position="103"/>
    </location>
</feature>
<comment type="caution">
    <text evidence="9">The sequence shown here is derived from an EMBL/GenBank/DDBJ whole genome shotgun (WGS) entry which is preliminary data.</text>
</comment>
<accession>A0AAD8PPL2</accession>
<keyword evidence="2 7" id="KW-0812">Transmembrane</keyword>
<evidence type="ECO:0000256" key="5">
    <source>
        <dbReference type="ARBA" id="ARBA00038359"/>
    </source>
</evidence>
<evidence type="ECO:0000256" key="6">
    <source>
        <dbReference type="SAM" id="MobiDB-lite"/>
    </source>
</evidence>
<feature type="transmembrane region" description="Helical" evidence="7">
    <location>
        <begin position="163"/>
        <end position="185"/>
    </location>
</feature>
<gene>
    <name evidence="9" type="ORF">LY79DRAFT_696692</name>
</gene>
<evidence type="ECO:0000259" key="8">
    <source>
        <dbReference type="Pfam" id="PF20684"/>
    </source>
</evidence>
<dbReference type="AlphaFoldDB" id="A0AAD8PPL2"/>
<name>A0AAD8PPL2_9PEZI</name>
<dbReference type="InterPro" id="IPR049326">
    <property type="entry name" value="Rhodopsin_dom_fungi"/>
</dbReference>
<evidence type="ECO:0000313" key="10">
    <source>
        <dbReference type="Proteomes" id="UP001230504"/>
    </source>
</evidence>
<comment type="subcellular location">
    <subcellularLocation>
        <location evidence="1">Membrane</location>
        <topology evidence="1">Multi-pass membrane protein</topology>
    </subcellularLocation>
</comment>
<reference evidence="9" key="1">
    <citation type="submission" date="2021-06" db="EMBL/GenBank/DDBJ databases">
        <title>Comparative genomics, transcriptomics and evolutionary studies reveal genomic signatures of adaptation to plant cell wall in hemibiotrophic fungi.</title>
        <authorList>
            <consortium name="DOE Joint Genome Institute"/>
            <person name="Baroncelli R."/>
            <person name="Diaz J.F."/>
            <person name="Benocci T."/>
            <person name="Peng M."/>
            <person name="Battaglia E."/>
            <person name="Haridas S."/>
            <person name="Andreopoulos W."/>
            <person name="Labutti K."/>
            <person name="Pangilinan J."/>
            <person name="Floch G.L."/>
            <person name="Makela M.R."/>
            <person name="Henrissat B."/>
            <person name="Grigoriev I.V."/>
            <person name="Crouch J.A."/>
            <person name="De Vries R.P."/>
            <person name="Sukno S.A."/>
            <person name="Thon M.R."/>
        </authorList>
    </citation>
    <scope>NUCLEOTIDE SEQUENCE</scope>
    <source>
        <strain evidence="9">CBS 125086</strain>
    </source>
</reference>
<evidence type="ECO:0000313" key="9">
    <source>
        <dbReference type="EMBL" id="KAK1573961.1"/>
    </source>
</evidence>
<sequence length="335" mass="37526">ALYTIVSTMGTLFVLVARGQHTSLLTHEQRETMPESEFAIWQYGSKNFIAGMCCYVTIVWTLKFNMLFFYKRLVKSQWVEKVLFPLMGLVGLTAVIIVLIIFLTCRPLNLMWQIRPDPGENCVPQNKIYFYSILVMNVTTDLCIIIVPIPVISLVRASVWRRIGIYFLFSLGVFVMAASIIRVVLIFHPTGQFGPGAMWSIREDFVAIFVGQAPMIIPIFRKRFWEKSISRTPKTCQGSDGHELSEGGAKKPKKAKDPWSLTMIGFTHHTNATRGTQPSSVGATVKATVSTGGFERAVVTERHSSCEGYQSQVVGDSRFINVSSKDHDDLEITGA</sequence>
<evidence type="ECO:0000256" key="7">
    <source>
        <dbReference type="SAM" id="Phobius"/>
    </source>
</evidence>
<organism evidence="9 10">
    <name type="scientific">Colletotrichum navitas</name>
    <dbReference type="NCBI Taxonomy" id="681940"/>
    <lineage>
        <taxon>Eukaryota</taxon>
        <taxon>Fungi</taxon>
        <taxon>Dikarya</taxon>
        <taxon>Ascomycota</taxon>
        <taxon>Pezizomycotina</taxon>
        <taxon>Sordariomycetes</taxon>
        <taxon>Hypocreomycetidae</taxon>
        <taxon>Glomerellales</taxon>
        <taxon>Glomerellaceae</taxon>
        <taxon>Colletotrichum</taxon>
        <taxon>Colletotrichum graminicola species complex</taxon>
    </lineage>
</organism>
<evidence type="ECO:0000256" key="3">
    <source>
        <dbReference type="ARBA" id="ARBA00022989"/>
    </source>
</evidence>
<keyword evidence="3 7" id="KW-1133">Transmembrane helix</keyword>
<feature type="non-terminal residue" evidence="9">
    <location>
        <position position="1"/>
    </location>
</feature>
<dbReference type="InterPro" id="IPR052337">
    <property type="entry name" value="SAT4-like"/>
</dbReference>
<feature type="compositionally biased region" description="Basic and acidic residues" evidence="6">
    <location>
        <begin position="240"/>
        <end position="249"/>
    </location>
</feature>
<dbReference type="Pfam" id="PF20684">
    <property type="entry name" value="Fung_rhodopsin"/>
    <property type="match status" value="1"/>
</dbReference>